<accession>A0A0A8ZVG4</accession>
<reference evidence="1" key="1">
    <citation type="submission" date="2014-09" db="EMBL/GenBank/DDBJ databases">
        <authorList>
            <person name="Magalhaes I.L.F."/>
            <person name="Oliveira U."/>
            <person name="Santos F.R."/>
            <person name="Vidigal T.H.D.A."/>
            <person name="Brescovit A.D."/>
            <person name="Santos A.J."/>
        </authorList>
    </citation>
    <scope>NUCLEOTIDE SEQUENCE</scope>
    <source>
        <tissue evidence="1">Shoot tissue taken approximately 20 cm above the soil surface</tissue>
    </source>
</reference>
<sequence length="22" mass="2629">MLLPYLRVVMSIFRCLVKMGMK</sequence>
<evidence type="ECO:0000313" key="1">
    <source>
        <dbReference type="EMBL" id="JAD42821.1"/>
    </source>
</evidence>
<dbReference type="AlphaFoldDB" id="A0A0A8ZVG4"/>
<name>A0A0A8ZVG4_ARUDO</name>
<dbReference type="EMBL" id="GBRH01255074">
    <property type="protein sequence ID" value="JAD42821.1"/>
    <property type="molecule type" value="Transcribed_RNA"/>
</dbReference>
<protein>
    <submittedName>
        <fullName evidence="1">Uncharacterized protein</fullName>
    </submittedName>
</protein>
<proteinExistence type="predicted"/>
<organism evidence="1">
    <name type="scientific">Arundo donax</name>
    <name type="common">Giant reed</name>
    <name type="synonym">Donax arundinaceus</name>
    <dbReference type="NCBI Taxonomy" id="35708"/>
    <lineage>
        <taxon>Eukaryota</taxon>
        <taxon>Viridiplantae</taxon>
        <taxon>Streptophyta</taxon>
        <taxon>Embryophyta</taxon>
        <taxon>Tracheophyta</taxon>
        <taxon>Spermatophyta</taxon>
        <taxon>Magnoliopsida</taxon>
        <taxon>Liliopsida</taxon>
        <taxon>Poales</taxon>
        <taxon>Poaceae</taxon>
        <taxon>PACMAD clade</taxon>
        <taxon>Arundinoideae</taxon>
        <taxon>Arundineae</taxon>
        <taxon>Arundo</taxon>
    </lineage>
</organism>
<reference evidence="1" key="2">
    <citation type="journal article" date="2015" name="Data Brief">
        <title>Shoot transcriptome of the giant reed, Arundo donax.</title>
        <authorList>
            <person name="Barrero R.A."/>
            <person name="Guerrero F.D."/>
            <person name="Moolhuijzen P."/>
            <person name="Goolsby J.A."/>
            <person name="Tidwell J."/>
            <person name="Bellgard S.E."/>
            <person name="Bellgard M.I."/>
        </authorList>
    </citation>
    <scope>NUCLEOTIDE SEQUENCE</scope>
    <source>
        <tissue evidence="1">Shoot tissue taken approximately 20 cm above the soil surface</tissue>
    </source>
</reference>